<name>A0A6G8ILK1_9BURK</name>
<organism evidence="1 2">
    <name type="scientific">Hydrogenophaga crocea</name>
    <dbReference type="NCBI Taxonomy" id="2716225"/>
    <lineage>
        <taxon>Bacteria</taxon>
        <taxon>Pseudomonadati</taxon>
        <taxon>Pseudomonadota</taxon>
        <taxon>Betaproteobacteria</taxon>
        <taxon>Burkholderiales</taxon>
        <taxon>Comamonadaceae</taxon>
        <taxon>Hydrogenophaga</taxon>
    </lineage>
</organism>
<keyword evidence="2" id="KW-1185">Reference proteome</keyword>
<protein>
    <submittedName>
        <fullName evidence="1">Uncharacterized protein</fullName>
    </submittedName>
</protein>
<dbReference type="EMBL" id="CP049989">
    <property type="protein sequence ID" value="QIM53895.1"/>
    <property type="molecule type" value="Genomic_DNA"/>
</dbReference>
<dbReference type="RefSeq" id="WP_166229344.1">
    <property type="nucleotide sequence ID" value="NZ_CP049989.1"/>
</dbReference>
<reference evidence="1 2" key="1">
    <citation type="submission" date="2020-03" db="EMBL/GenBank/DDBJ databases">
        <title>Hydrogenophaga sp. nov. isolated from cyanobacterial mat.</title>
        <authorList>
            <person name="Thorat V."/>
            <person name="Kirdat K."/>
            <person name="Tiwarekar B."/>
            <person name="Costa E.D."/>
            <person name="Yadav A."/>
        </authorList>
    </citation>
    <scope>NUCLEOTIDE SEQUENCE [LARGE SCALE GENOMIC DNA]</scope>
    <source>
        <strain evidence="1 2">BA0156</strain>
    </source>
</reference>
<evidence type="ECO:0000313" key="1">
    <source>
        <dbReference type="EMBL" id="QIM53895.1"/>
    </source>
</evidence>
<dbReference type="AlphaFoldDB" id="A0A6G8ILK1"/>
<gene>
    <name evidence="1" type="ORF">G9Q37_17900</name>
</gene>
<proteinExistence type="predicted"/>
<sequence length="187" mass="20667">MHKASNPNAFTRNLHGLEYHKRNAGDVAQNVKRGLQAVVLFPKHLIGQVLGGDVEFIEPSRHEKRMAFRPEGSKTYQQAQATVADEAVARHLAENEDQRLFGRLGVDDPDQAEAMQTCADRAMKELFANQTIGETLLFQFQQGGADGRGYVELPVAQRYELLPADADLRAVCLKAIAEAIAIAKLED</sequence>
<dbReference type="KEGG" id="hcz:G9Q37_17900"/>
<dbReference type="Proteomes" id="UP000503162">
    <property type="component" value="Chromosome"/>
</dbReference>
<accession>A0A6G8ILK1</accession>
<evidence type="ECO:0000313" key="2">
    <source>
        <dbReference type="Proteomes" id="UP000503162"/>
    </source>
</evidence>